<dbReference type="Pfam" id="PF08242">
    <property type="entry name" value="Methyltransf_12"/>
    <property type="match status" value="1"/>
</dbReference>
<name>C5FQD5_ARTOC</name>
<dbReference type="Pfam" id="PF00107">
    <property type="entry name" value="ADH_zinc_N"/>
    <property type="match status" value="1"/>
</dbReference>
<dbReference type="InterPro" id="IPR014031">
    <property type="entry name" value="Ketoacyl_synth_C"/>
</dbReference>
<dbReference type="SMART" id="SM00827">
    <property type="entry name" value="PKS_AT"/>
    <property type="match status" value="1"/>
</dbReference>
<feature type="compositionally biased region" description="Basic and acidic residues" evidence="15">
    <location>
        <begin position="4611"/>
        <end position="4620"/>
    </location>
</feature>
<dbReference type="Pfam" id="PF00109">
    <property type="entry name" value="ketoacyl-synt"/>
    <property type="match status" value="1"/>
</dbReference>
<evidence type="ECO:0000256" key="6">
    <source>
        <dbReference type="ARBA" id="ARBA00022737"/>
    </source>
</evidence>
<evidence type="ECO:0000256" key="14">
    <source>
        <dbReference type="PROSITE-ProRule" id="PRU01363"/>
    </source>
</evidence>
<dbReference type="GO" id="GO:0005737">
    <property type="term" value="C:cytoplasm"/>
    <property type="evidence" value="ECO:0007669"/>
    <property type="project" value="TreeGrafter"/>
</dbReference>
<dbReference type="SMART" id="SM00823">
    <property type="entry name" value="PKS_PP"/>
    <property type="match status" value="2"/>
</dbReference>
<dbReference type="PANTHER" id="PTHR43775:SF29">
    <property type="entry name" value="ASPERFURANONE POLYKETIDE SYNTHASE AFOG-RELATED"/>
    <property type="match status" value="1"/>
</dbReference>
<dbReference type="Gene3D" id="3.40.50.150">
    <property type="entry name" value="Vaccinia Virus protein VP39"/>
    <property type="match status" value="1"/>
</dbReference>
<evidence type="ECO:0000256" key="3">
    <source>
        <dbReference type="ARBA" id="ARBA00022553"/>
    </source>
</evidence>
<dbReference type="InterPro" id="IPR016036">
    <property type="entry name" value="Malonyl_transacylase_ACP-bd"/>
</dbReference>
<dbReference type="InterPro" id="IPR049900">
    <property type="entry name" value="PKS_mFAS_DH"/>
</dbReference>
<dbReference type="Pfam" id="PF23114">
    <property type="entry name" value="NAD-bd_HRPKS_sdrA"/>
    <property type="match status" value="1"/>
</dbReference>
<dbReference type="Pfam" id="PF00698">
    <property type="entry name" value="Acyl_transf_1"/>
    <property type="match status" value="1"/>
</dbReference>
<dbReference type="Gene3D" id="3.40.366.10">
    <property type="entry name" value="Malonyl-Coenzyme A Acyl Carrier Protein, domain 2"/>
    <property type="match status" value="1"/>
</dbReference>
<dbReference type="InterPro" id="IPR001227">
    <property type="entry name" value="Ac_transferase_dom_sf"/>
</dbReference>
<reference evidence="20" key="1">
    <citation type="journal article" date="2012" name="MBio">
        <title>Comparative genome analysis of Trichophyton rubrum and related dermatophytes reveals candidate genes involved in infection.</title>
        <authorList>
            <person name="Martinez D.A."/>
            <person name="Oliver B.G."/>
            <person name="Graeser Y."/>
            <person name="Goldberg J.M."/>
            <person name="Li W."/>
            <person name="Martinez-Rossi N.M."/>
            <person name="Monod M."/>
            <person name="Shelest E."/>
            <person name="Barton R.C."/>
            <person name="Birch E."/>
            <person name="Brakhage A.A."/>
            <person name="Chen Z."/>
            <person name="Gurr S.J."/>
            <person name="Heiman D."/>
            <person name="Heitman J."/>
            <person name="Kosti I."/>
            <person name="Rossi A."/>
            <person name="Saif S."/>
            <person name="Samalova M."/>
            <person name="Saunders C.W."/>
            <person name="Shea T."/>
            <person name="Summerbell R.C."/>
            <person name="Xu J."/>
            <person name="Young S."/>
            <person name="Zeng Q."/>
            <person name="Birren B.W."/>
            <person name="Cuomo C.A."/>
            <person name="White T.C."/>
        </authorList>
    </citation>
    <scope>NUCLEOTIDE SEQUENCE [LARGE SCALE GENOMIC DNA]</scope>
    <source>
        <strain evidence="20">ATCC MYA-4605 / CBS 113480</strain>
    </source>
</reference>
<dbReference type="Pfam" id="PF08659">
    <property type="entry name" value="KR"/>
    <property type="match status" value="1"/>
</dbReference>
<dbReference type="InterPro" id="IPR056501">
    <property type="entry name" value="NAD-bd_HRPKS_sdrA"/>
</dbReference>
<evidence type="ECO:0000256" key="1">
    <source>
        <dbReference type="ARBA" id="ARBA00018393"/>
    </source>
</evidence>
<dbReference type="SUPFAM" id="SSF55048">
    <property type="entry name" value="Probable ACP-binding domain of malonyl-CoA ACP transacylase"/>
    <property type="match status" value="1"/>
</dbReference>
<feature type="domain" description="Ketosynthase family 3 (KS3)" evidence="17">
    <location>
        <begin position="4"/>
        <end position="426"/>
    </location>
</feature>
<dbReference type="InterPro" id="IPR020806">
    <property type="entry name" value="PKS_PP-bd"/>
</dbReference>
<dbReference type="STRING" id="554155.C5FQD5"/>
<dbReference type="OrthoDB" id="329835at2759"/>
<evidence type="ECO:0000313" key="19">
    <source>
        <dbReference type="EMBL" id="EEQ32088.1"/>
    </source>
</evidence>
<dbReference type="Gene3D" id="3.40.50.12780">
    <property type="entry name" value="N-terminal domain of ligase-like"/>
    <property type="match status" value="1"/>
</dbReference>
<dbReference type="eggNOG" id="KOG1178">
    <property type="taxonomic scope" value="Eukaryota"/>
</dbReference>
<dbReference type="CDD" id="cd05918">
    <property type="entry name" value="A_NRPS_SidN3_like"/>
    <property type="match status" value="1"/>
</dbReference>
<feature type="domain" description="PKS/mFAS DH" evidence="18">
    <location>
        <begin position="976"/>
        <end position="1287"/>
    </location>
</feature>
<dbReference type="InterPro" id="IPR049551">
    <property type="entry name" value="PKS_DH_C"/>
</dbReference>
<keyword evidence="8" id="KW-0560">Oxidoreductase</keyword>
<feature type="domain" description="Carrier" evidence="16">
    <location>
        <begin position="4060"/>
        <end position="4136"/>
    </location>
</feature>
<keyword evidence="5" id="KW-0808">Transferase</keyword>
<dbReference type="GO" id="GO:0004315">
    <property type="term" value="F:3-oxoacyl-[acyl-carrier-protein] synthase activity"/>
    <property type="evidence" value="ECO:0007669"/>
    <property type="project" value="InterPro"/>
</dbReference>
<evidence type="ECO:0000256" key="9">
    <source>
        <dbReference type="ARBA" id="ARBA00023268"/>
    </source>
</evidence>
<sequence>MSQRQPLAIVGYAYRAPDVGRKGLWEFLEQGKLAWSPVPSNRFNHDAYYHPNAEKAGFISSKGGHFLPDDPYAFDPSFFKISAEEAKFMDPQQRCLLECAFEAAESAGIPLSDLLGSNTGVFASGTDPDHAIAIAKDLMNSSKYAAFGSSQSMFANRLSHFFGLTGPSVAVDAACSSSTYALHLACQSILAGDCSAAFVGGSKLLIGPFGWTGLDQLGATSPEGRSFAFDSRASGFGKGEGAACLIIKRLSDALACGDSIQAIIRNTVCNHSGATQGISMPSRSSQEELLFNLHRDVGMDPDETAFVEAHGTGTPVGDPIDAGAIASVVGRHRSPSNPVYIGAVKSNFGHLEGASGLISIIKCIMMLERGIMLPNADFLEMNPEIEGHDRLKVLANSMPWPSGARKRVCVTNFGFGGSNAAILLEQGSRELSEEHRVMTNGNGIRTNGIEGAVNGNDVYPGIKGVRLKKMIETHVDTLAGFNNMMTPSGHANNGVAEHLYVFSAQSRNSLEAYQSSFADYLAGKPTSAGFAKNLAYTLGQRRTHFAHRVALVAESTRLLKDQLQSVAKSTRPGKTEDPVVAFIFTGQGAQTFRMGAGLQKYEQFAEAIQAAEQLLVTLGATWSLSEELNRDKLESRIDDPEISQPACTAIQLALVILLKSWGIFPAAVLGHSSGEIAAAFTAGLVSFEAAIAIAYFRGIAAKEIAADQGVDGAMLAVGTSAQEARKLLQGSKGYAVVAAVNSPNSVTISGDVDTIQRVHQQAEQQGLFVRRLKVTVAYHSRHMERAADSYLASITPHCSAKSKPTDQQPTTPRFISSVTRTGETADPTLASYWVKNLVQPVQYLQAVETLYSSRGSIDGNGQGPDIMIEIGPHPALQSATKQTLEWIASGGQNQAEHVKYVPTLMRTMVATTSLLKLAASLFEGGLDINLAAVNETRSSGVQIIDDLPAYAWNKADRYILQTRMATNWLHQGGPYQRLLGSRSPYSEGNEHVFRNVFTLDDLPWIRDHFINGDVLFPFTGFVSLAIEALRSLTTDVAPAVLIKEFHVKASLVIEEDERVDLTTKLRPAPTGSATVSPTAWFVDILSWSNSHQWTQHAYGLIEADHSHESLAESPHVQSALQILNRKTLQELDAQGEYAALKANRGVVYGPSFRLMTGLWRDSAATVSTLVLGRLDPDPHAHPEASPVTVDPPLLDSICHAFGPMLGSDRPGPTMVPSFCLQFRISNRIAADAGREFKVVSTLVGRPEKSEAQVRLVLFEMSTDSLPPKPVAEIGPLRLQGIERGNAIGLQLPESYTFKHVPYTNLMDTRALSEMVQGNPATQDELSKRHDLDRAAVHFLSRMFQEITDDDTSNVPVHYAKFLAWARRAIKASQHATTDAAALLAKVSSSSDTGKMVCAVGAQLPQIIRGEQLPMSIMLEDGLLQRAYEQYSTSRLNQAAANYIALLAACNPDLRILEIGGGTASATLPVLEGIQRATEGLLSSYQYTFTDISASFFDNARTKLSQWSGQLSYSKLDISQNPLSQGFAAESYDVVLASNVLHATPDMVETLKYVRAVLKPHGKLILVEGVVETPQPHVLPFALLEGWWLSEDSYRSTSDGPFFNKELWSDLLRSTGFTGVEGFVDDYPGRPEHLHSAMWSTRCDTERTCNEKVDISVYHCVSQEDVGFAEMVSNDLAHKLDCTTSVKHLVRDHHDKQTSICVILDSHQHSMLSDLSSAMFHAIKNLLLHTPSLLWVLPDQSHPDASIIRGILRSLRLEISTSRFVLLEAPCNARGSEAIARLVKNMMQEVNSTIHGEQEYVLVDDVLHVPRLGIVETAKEVFAAEAGGTVMREQNIRHAEDAIEMTLDAVGSPDSLYLRASDILSTELGADEVIVRVAAVGINFRDLLLVLGSLPWHALGFEGAGVVAQVGTRVNDLHVGDRVFYVVNEGGMANFVRMSSVRAHRIPDGLAMVDAASLPIAFSTAIMSIIEIGRLRKGQTVLIHSASGAVGQACIMIAQQIGARIFATAGSTEKREFVAKTYGIATAHIFSSRNSDFKHRILQATDGHGVDLAVNSLSGPLLQDTWDLIAENGIFVEIGKKDLLENKYLPMRNFDKNITFSAIDLRKFAAARPKAVKEWLSTIVRMLEGQEIMPVRPLTSVSISQVKSGLRKLQSGTNIGKIVATVEDESVMVERPSLRRLSSEGLLHPDATYLITGGTGGIGRALASWMIKKGARNVALLGRSGDSNPNVANLLKRYEGTDICIRALACDVSSRPDMVRAVEALADLPQVRGVVHGALELRDRILANSTFEDWQRTMGPKVEAAWHLHELLPDLDFFVSLGSMLGVGGRAGQSLYGGTSTFLDAFSEYRIRLGLPAVTVSLPLVEGVGIAFDRGIVQHLQGTVGASINEDQLFTLIHGAIIGPSSGLNAHGRSLSCTLASKTEADDLPWEHISPLSVIGRLRNRAGGVDPSSNESKKLQGHLQNASPELLLEALGDKVSSITRIDRDEITPDRSLLDYGLDSLFSLELRNWIRRQLNVDMALKDITAAPNLKTLVQRITARMTSVSAPPQIQPLAKAVTESGSTPSSSSHSPESVVLPRLPLSPLLGLQSDDERDSIEEQLQSIGIDPSNVELVLPCAPVQEGILFAQLKGQARQYFDYWPMKITVKDDTGHVDVDQVEAAWKAVCVAQPILRTVFTSSRSSVGAFQQIILKNTDPHISHTTVDPQAKLNAIRNTMGEPQFAAAQPPHQLHLARASSSVIYAIFYVSHALYDYRSIQLIGEQLRQAYSDLGSIRKGPSLSRYISWVQNHSLKARDYWKAYLSGARPCSIPALDSSESSLLDKTLPPYVDVSINQLSLLQPFCGRHGVTVANLVQVAWGMVVRELTGSRSVITFGCAQSAVGAIEGDETTLGPLLANITCCFHLDPGTTLLELLQRAREDSVHALELPNFAMAELDEAVGLGQSSRFDTAVTIVRMAPETPAAPDGIQVQHVQPEEIYTENVLLLGVGYDNNTIGARLYYDVSRVSRSLAEHAGGLFATVAKKILGDPDQSIQALESSINQPTAIFCARDVAKSIYREAASSIELPTSSIEDIYPCTPSQQHQILASVQRKSGGCMDQYVFRVPEHVSTTRLCDAIDIVATSSPSLRTRFVSLKQGSTFQVTVKTTPSWNSETSLSDYLSWDRNFHIRYGGPMCRFGEVNEPDGKNYLVLSLHPAIYDPWSLELIMTAISKVYEDHGKPPHPFQSLGTYICRLSHRQDALDAQRILSARPQWSYEASSQFPIVPHDAPDADLADSRSLAIPLPRTDTGNDIGTTMAVLPAAWALCLSRLNGDGKACFGIHVSRRDESIDGIARTTGPIAAIVPCAVDLTTLDNGDSLLGAVREDVQATTPSLEALNQREASASDSLGTTSDSFRNVLIVHPNPASTKQTGPPEILELMQTRLSEISFDGARLVTNCRVQRHGMLSIEMQFDNRIISGEDIEILLHQYKHAITQLVLEGTAPLADLDPMSSHERSLLLEWNTNSPSSVECCIQNQVRDVAKTAPTAPAICAWDCNLNHEQLDDLSDRMAALLRKNGVKTGTIVPYFCEKSAAAIVVMLAILKAGAALVGMDSDHPAQRLDAILTEVDASIVVISTTLREKVNAKVQVKNAVVVDAESIQHLPRGGPGHVAVQPSDTCFVLYTSGSTGIPKGVVVSHSNFATSVHHQRGFAGMSAATRTLQFSNFIFDAVMIEVFMTLVSGGCVCIPQEAERLNDLCGVIQRTRANFAILPPSTASLLSPAEIPTLHTLCLVGEQLPRHMVDRWSNIRLINGYGLSETTISTSLRRVSPDSGKHHLNIGHPIGCRYWVVDPNDHDRLVALGCLGELLVQGPVVAQGYLKNAEKTREAFIPPPKWISDFPSLDLSSQRWYKTGDLVMQTADGSVTMRGRKGTQIKLAGQRIELEEIEHHLRQLSDPSWKIAMELIRPDNQDQDACLAMFFAAMNANDESRASETPCQFLSPFSQEALMLRQALTSKLPSYMIPQYFIRLNRLPLTSSNKTDRQALRTLGGSLSPEQRSAYSGLGVASSQVMTPQQVIDGESQIKHGKDPQAELRKLWARTLALPLHDVQATDDFFSLGGSSLRAMRLVNAARRAGFALTVEDIFNTPVLSDLAAAMRPVASAGGSTGRAGASLMPRPPKPSSATAVSSELRSCLMQHGFEMEKIESVVEATDTQADLLAVSELDGQGFNPRFVMEFGAAGLDLAQMTEACEVVLRQHHLLRTIFVQHGATLQQVVLKSPPRGSVQVTTDEEEFEDTSGYYVGMKTMLEDRLPRFRLLARGDRCHKLHLQIHHAVYDAISLPIIFKNLEAIYRQEAVATGPSFHSWVSHIRSLDKTAAREFWAQTLKGSSMAYVVPHPKGRRPTSGSPCSEEILIRVPMIKTSHGTCANVVHAAWALVLSHITGKQDVVFGSGHANRDPASFPDVDQVLGLCMNYIPVRARLDTKASLGGLVAQIQAQAVATIPHQHLGVRDMIQTCTDWPAWTRFSSVLLYQNDEAMQTFEPGVRFGDVDCTIKGIGGVGQASDLWLQVSPSASMKELMVQVWYSQRTIPEERAQSIARLFQSVLESMPLALERPLQEITETLNKTMPAGSVTADFDHPSHPVDDASTNGTASTSTPSALTLAIVSQAWDDVSLVVPAAGTQTQDEKTVDDQSMFWGGAGSADLVTTLLLSRYYQRNGYKLSMQDLIDNPTQKGQAGLLEALKE</sequence>
<dbReference type="Pfam" id="PF00668">
    <property type="entry name" value="Condensation"/>
    <property type="match status" value="3"/>
</dbReference>
<dbReference type="PROSITE" id="PS00606">
    <property type="entry name" value="KS3_1"/>
    <property type="match status" value="1"/>
</dbReference>
<dbReference type="Pfam" id="PF14765">
    <property type="entry name" value="PS-DH"/>
    <property type="match status" value="1"/>
</dbReference>
<dbReference type="SUPFAM" id="SSF56801">
    <property type="entry name" value="Acetyl-CoA synthetase-like"/>
    <property type="match status" value="1"/>
</dbReference>
<dbReference type="GeneID" id="9223775"/>
<feature type="region of interest" description="N-terminal hotdog fold" evidence="14">
    <location>
        <begin position="976"/>
        <end position="1108"/>
    </location>
</feature>
<dbReference type="Gene3D" id="1.10.1200.10">
    <property type="entry name" value="ACP-like"/>
    <property type="match status" value="2"/>
</dbReference>
<dbReference type="SUPFAM" id="SSF47336">
    <property type="entry name" value="ACP-like"/>
    <property type="match status" value="2"/>
</dbReference>
<evidence type="ECO:0000256" key="5">
    <source>
        <dbReference type="ARBA" id="ARBA00022679"/>
    </source>
</evidence>
<evidence type="ECO:0000313" key="20">
    <source>
        <dbReference type="Proteomes" id="UP000002035"/>
    </source>
</evidence>
<dbReference type="SUPFAM" id="SSF51735">
    <property type="entry name" value="NAD(P)-binding Rossmann-fold domains"/>
    <property type="match status" value="2"/>
</dbReference>
<dbReference type="Pfam" id="PF00550">
    <property type="entry name" value="PP-binding"/>
    <property type="match status" value="2"/>
</dbReference>
<dbReference type="InterPro" id="IPR016039">
    <property type="entry name" value="Thiolase-like"/>
</dbReference>
<dbReference type="CDD" id="cd02440">
    <property type="entry name" value="AdoMet_MTases"/>
    <property type="match status" value="1"/>
</dbReference>
<dbReference type="VEuPathDB" id="FungiDB:MCYG_04907"/>
<dbReference type="InterPro" id="IPR023213">
    <property type="entry name" value="CAT-like_dom_sf"/>
</dbReference>
<evidence type="ECO:0000256" key="13">
    <source>
        <dbReference type="ARBA" id="ARBA00033379"/>
    </source>
</evidence>
<feature type="region of interest" description="Disordered" evidence="15">
    <location>
        <begin position="2556"/>
        <end position="2576"/>
    </location>
</feature>
<dbReference type="InterPro" id="IPR020843">
    <property type="entry name" value="ER"/>
</dbReference>
<dbReference type="InterPro" id="IPR016035">
    <property type="entry name" value="Acyl_Trfase/lysoPLipase"/>
</dbReference>
<dbReference type="InterPro" id="IPR006162">
    <property type="entry name" value="Ppantetheine_attach_site"/>
</dbReference>
<dbReference type="SMART" id="SM00829">
    <property type="entry name" value="PKS_ER"/>
    <property type="match status" value="1"/>
</dbReference>
<dbReference type="InterPro" id="IPR036736">
    <property type="entry name" value="ACP-like_sf"/>
</dbReference>
<dbReference type="Gene3D" id="3.40.47.10">
    <property type="match status" value="1"/>
</dbReference>
<comment type="similarity">
    <text evidence="11">In the C-terminal section; belongs to the NRP synthetase family.</text>
</comment>
<dbReference type="NCBIfam" id="TIGR01733">
    <property type="entry name" value="AA-adenyl-dom"/>
    <property type="match status" value="1"/>
</dbReference>
<dbReference type="InterPro" id="IPR049552">
    <property type="entry name" value="PKS_DH_N"/>
</dbReference>
<dbReference type="GO" id="GO:0016491">
    <property type="term" value="F:oxidoreductase activity"/>
    <property type="evidence" value="ECO:0007669"/>
    <property type="project" value="InterPro"/>
</dbReference>
<keyword evidence="7" id="KW-0521">NADP</keyword>
<organism evidence="19 20">
    <name type="scientific">Arthroderma otae (strain ATCC MYA-4605 / CBS 113480)</name>
    <name type="common">Microsporum canis</name>
    <dbReference type="NCBI Taxonomy" id="554155"/>
    <lineage>
        <taxon>Eukaryota</taxon>
        <taxon>Fungi</taxon>
        <taxon>Dikarya</taxon>
        <taxon>Ascomycota</taxon>
        <taxon>Pezizomycotina</taxon>
        <taxon>Eurotiomycetes</taxon>
        <taxon>Eurotiomycetidae</taxon>
        <taxon>Onygenales</taxon>
        <taxon>Arthrodermataceae</taxon>
        <taxon>Microsporum</taxon>
    </lineage>
</organism>
<dbReference type="InterPro" id="IPR011032">
    <property type="entry name" value="GroES-like_sf"/>
</dbReference>
<dbReference type="CDD" id="cd05195">
    <property type="entry name" value="enoyl_red"/>
    <property type="match status" value="1"/>
</dbReference>
<dbReference type="GO" id="GO:0004312">
    <property type="term" value="F:fatty acid synthase activity"/>
    <property type="evidence" value="ECO:0007669"/>
    <property type="project" value="TreeGrafter"/>
</dbReference>
<evidence type="ECO:0000256" key="11">
    <source>
        <dbReference type="ARBA" id="ARBA00029443"/>
    </source>
</evidence>
<dbReference type="SUPFAM" id="SSF52777">
    <property type="entry name" value="CoA-dependent acyltransferases"/>
    <property type="match status" value="6"/>
</dbReference>
<dbReference type="SUPFAM" id="SSF52151">
    <property type="entry name" value="FabD/lysophospholipase-like"/>
    <property type="match status" value="1"/>
</dbReference>
<feature type="active site" description="Proton acceptor; for dehydratase activity" evidence="14">
    <location>
        <position position="1008"/>
    </location>
</feature>
<dbReference type="Pfam" id="PF02801">
    <property type="entry name" value="Ketoacyl-synt_C"/>
    <property type="match status" value="1"/>
</dbReference>
<dbReference type="InterPro" id="IPR050091">
    <property type="entry name" value="PKS_NRPS_Biosynth_Enz"/>
</dbReference>
<feature type="domain" description="Carrier" evidence="16">
    <location>
        <begin position="2465"/>
        <end position="2542"/>
    </location>
</feature>
<keyword evidence="2" id="KW-0596">Phosphopantetheine</keyword>
<evidence type="ECO:0000256" key="7">
    <source>
        <dbReference type="ARBA" id="ARBA00022857"/>
    </source>
</evidence>
<evidence type="ECO:0000256" key="8">
    <source>
        <dbReference type="ARBA" id="ARBA00023002"/>
    </source>
</evidence>
<gene>
    <name evidence="19" type="ORF">MCYG_04907</name>
</gene>
<dbReference type="RefSeq" id="XP_002847170.1">
    <property type="nucleotide sequence ID" value="XM_002847124.1"/>
</dbReference>
<dbReference type="PROSITE" id="PS52004">
    <property type="entry name" value="KS3_2"/>
    <property type="match status" value="1"/>
</dbReference>
<dbReference type="FunFam" id="3.30.300.30:FF:000015">
    <property type="entry name" value="Nonribosomal peptide synthase SidD"/>
    <property type="match status" value="1"/>
</dbReference>
<dbReference type="InterPro" id="IPR013217">
    <property type="entry name" value="Methyltransf_12"/>
</dbReference>
<dbReference type="InterPro" id="IPR009081">
    <property type="entry name" value="PP-bd_ACP"/>
</dbReference>
<dbReference type="PROSITE" id="PS52019">
    <property type="entry name" value="PKS_MFAS_DH"/>
    <property type="match status" value="1"/>
</dbReference>
<keyword evidence="9" id="KW-0511">Multifunctional enzyme</keyword>
<dbReference type="Proteomes" id="UP000002035">
    <property type="component" value="Unassembled WGS sequence"/>
</dbReference>
<dbReference type="Gene3D" id="3.90.180.10">
    <property type="entry name" value="Medium-chain alcohol dehydrogenases, catalytic domain"/>
    <property type="match status" value="1"/>
</dbReference>
<dbReference type="PROSITE" id="PS00455">
    <property type="entry name" value="AMP_BINDING"/>
    <property type="match status" value="1"/>
</dbReference>
<evidence type="ECO:0000259" key="16">
    <source>
        <dbReference type="PROSITE" id="PS50075"/>
    </source>
</evidence>
<dbReference type="Pfam" id="PF21089">
    <property type="entry name" value="PKS_DH_N"/>
    <property type="match status" value="1"/>
</dbReference>
<dbReference type="Pfam" id="PF22621">
    <property type="entry name" value="CurL-like_PKS_C"/>
    <property type="match status" value="1"/>
</dbReference>
<dbReference type="GO" id="GO:1901336">
    <property type="term" value="P:lactone biosynthetic process"/>
    <property type="evidence" value="ECO:0007669"/>
    <property type="project" value="UniProtKB-ARBA"/>
</dbReference>
<dbReference type="InterPro" id="IPR020845">
    <property type="entry name" value="AMP-binding_CS"/>
</dbReference>
<dbReference type="Gene3D" id="3.30.559.10">
    <property type="entry name" value="Chloramphenicol acetyltransferase-like domain"/>
    <property type="match status" value="3"/>
</dbReference>
<dbReference type="InterPro" id="IPR042104">
    <property type="entry name" value="PKS_dehydratase_sf"/>
</dbReference>
<dbReference type="InterPro" id="IPR001242">
    <property type="entry name" value="Condensation_dom"/>
</dbReference>
<dbReference type="InterPro" id="IPR020841">
    <property type="entry name" value="PKS_Beta-ketoAc_synthase_dom"/>
</dbReference>
<dbReference type="PANTHER" id="PTHR43775">
    <property type="entry name" value="FATTY ACID SYNTHASE"/>
    <property type="match status" value="1"/>
</dbReference>
<keyword evidence="4" id="KW-0436">Ligase</keyword>
<feature type="region of interest" description="Disordered" evidence="15">
    <location>
        <begin position="4140"/>
        <end position="4160"/>
    </location>
</feature>
<protein>
    <recommendedName>
        <fullName evidence="1">Non-reducing polyketide synthase nscA</fullName>
    </recommendedName>
    <alternativeName>
        <fullName evidence="12">Conidial yellow pigment biosynthesis polyketide synthase nscA</fullName>
    </alternativeName>
    <alternativeName>
        <fullName evidence="13">Neosartoricin B biosynthesis protein A</fullName>
    </alternativeName>
</protein>
<dbReference type="CDD" id="cd00833">
    <property type="entry name" value="PKS"/>
    <property type="match status" value="1"/>
</dbReference>
<dbReference type="InterPro" id="IPR045851">
    <property type="entry name" value="AMP-bd_C_sf"/>
</dbReference>
<dbReference type="InterPro" id="IPR029063">
    <property type="entry name" value="SAM-dependent_MTases_sf"/>
</dbReference>
<keyword evidence="3" id="KW-0597">Phosphoprotein</keyword>
<dbReference type="Gene3D" id="3.30.559.30">
    <property type="entry name" value="Nonribosomal peptide synthetase, condensation domain"/>
    <property type="match status" value="3"/>
</dbReference>
<dbReference type="Gene3D" id="3.40.50.720">
    <property type="entry name" value="NAD(P)-binding Rossmann-like Domain"/>
    <property type="match status" value="2"/>
</dbReference>
<dbReference type="InterPro" id="IPR000873">
    <property type="entry name" value="AMP-dep_synth/lig_dom"/>
</dbReference>
<dbReference type="InterPro" id="IPR057326">
    <property type="entry name" value="KR_dom"/>
</dbReference>
<dbReference type="InterPro" id="IPR014030">
    <property type="entry name" value="Ketoacyl_synth_N"/>
</dbReference>
<dbReference type="SMART" id="SM00825">
    <property type="entry name" value="PKS_KS"/>
    <property type="match status" value="1"/>
</dbReference>
<keyword evidence="6" id="KW-0677">Repeat</keyword>
<evidence type="ECO:0000259" key="18">
    <source>
        <dbReference type="PROSITE" id="PS52019"/>
    </source>
</evidence>
<evidence type="ECO:0000256" key="2">
    <source>
        <dbReference type="ARBA" id="ARBA00022450"/>
    </source>
</evidence>
<dbReference type="HOGENOM" id="CLU_000097_0_0_1"/>
<dbReference type="SUPFAM" id="SSF53901">
    <property type="entry name" value="Thiolase-like"/>
    <property type="match status" value="1"/>
</dbReference>
<dbReference type="Pfam" id="PF08240">
    <property type="entry name" value="ADH_N"/>
    <property type="match status" value="1"/>
</dbReference>
<dbReference type="SMART" id="SM00826">
    <property type="entry name" value="PKS_DH"/>
    <property type="match status" value="1"/>
</dbReference>
<dbReference type="SMART" id="SM00822">
    <property type="entry name" value="PKS_KR"/>
    <property type="match status" value="1"/>
</dbReference>
<accession>C5FQD5</accession>
<dbReference type="Gene3D" id="3.30.70.3290">
    <property type="match status" value="1"/>
</dbReference>
<keyword evidence="20" id="KW-1185">Reference proteome</keyword>
<dbReference type="InterPro" id="IPR013154">
    <property type="entry name" value="ADH-like_N"/>
</dbReference>
<feature type="region of interest" description="C-terminal hotdog fold" evidence="14">
    <location>
        <begin position="1127"/>
        <end position="1287"/>
    </location>
</feature>
<dbReference type="GO" id="GO:0016874">
    <property type="term" value="F:ligase activity"/>
    <property type="evidence" value="ECO:0007669"/>
    <property type="project" value="UniProtKB-KW"/>
</dbReference>
<evidence type="ECO:0000259" key="17">
    <source>
        <dbReference type="PROSITE" id="PS52004"/>
    </source>
</evidence>
<dbReference type="GO" id="GO:0005886">
    <property type="term" value="C:plasma membrane"/>
    <property type="evidence" value="ECO:0007669"/>
    <property type="project" value="TreeGrafter"/>
</dbReference>
<dbReference type="Pfam" id="PF00501">
    <property type="entry name" value="AMP-binding"/>
    <property type="match status" value="1"/>
</dbReference>
<dbReference type="FunFam" id="3.40.50.720:FF:000209">
    <property type="entry name" value="Polyketide synthase Pks12"/>
    <property type="match status" value="1"/>
</dbReference>
<dbReference type="Gene3D" id="3.30.300.30">
    <property type="match status" value="1"/>
</dbReference>
<dbReference type="PROSITE" id="PS50075">
    <property type="entry name" value="CARRIER"/>
    <property type="match status" value="2"/>
</dbReference>
<dbReference type="eggNOG" id="KOG1202">
    <property type="taxonomic scope" value="Eukaryota"/>
</dbReference>
<feature type="compositionally biased region" description="Low complexity" evidence="15">
    <location>
        <begin position="2559"/>
        <end position="2576"/>
    </location>
</feature>
<feature type="region of interest" description="Disordered" evidence="15">
    <location>
        <begin position="4606"/>
        <end position="4630"/>
    </location>
</feature>
<dbReference type="InterPro" id="IPR013149">
    <property type="entry name" value="ADH-like_C"/>
</dbReference>
<dbReference type="EMBL" id="DS995704">
    <property type="protein sequence ID" value="EEQ32088.1"/>
    <property type="molecule type" value="Genomic_DNA"/>
</dbReference>
<proteinExistence type="inferred from homology"/>
<evidence type="ECO:0000256" key="4">
    <source>
        <dbReference type="ARBA" id="ARBA00022598"/>
    </source>
</evidence>
<evidence type="ECO:0000256" key="10">
    <source>
        <dbReference type="ARBA" id="ARBA00023315"/>
    </source>
</evidence>
<dbReference type="Gene3D" id="3.10.129.110">
    <property type="entry name" value="Polyketide synthase dehydratase"/>
    <property type="match status" value="1"/>
</dbReference>
<dbReference type="GO" id="GO:0030639">
    <property type="term" value="P:polyketide biosynthetic process"/>
    <property type="evidence" value="ECO:0007669"/>
    <property type="project" value="UniProtKB-ARBA"/>
</dbReference>
<dbReference type="InterPro" id="IPR010071">
    <property type="entry name" value="AA_adenyl_dom"/>
</dbReference>
<dbReference type="InterPro" id="IPR013968">
    <property type="entry name" value="PKS_KR"/>
</dbReference>
<dbReference type="InterPro" id="IPR020807">
    <property type="entry name" value="PKS_DH"/>
</dbReference>
<dbReference type="GO" id="GO:0009403">
    <property type="term" value="P:toxin biosynthetic process"/>
    <property type="evidence" value="ECO:0007669"/>
    <property type="project" value="UniProtKB-ARBA"/>
</dbReference>
<dbReference type="PROSITE" id="PS00012">
    <property type="entry name" value="PHOSPHOPANTETHEINE"/>
    <property type="match status" value="1"/>
</dbReference>
<dbReference type="GO" id="GO:0006633">
    <property type="term" value="P:fatty acid biosynthetic process"/>
    <property type="evidence" value="ECO:0007669"/>
    <property type="project" value="InterPro"/>
</dbReference>
<keyword evidence="10" id="KW-0012">Acyltransferase</keyword>
<feature type="active site" description="Proton donor; for dehydratase activity" evidence="14">
    <location>
        <position position="1195"/>
    </location>
</feature>
<dbReference type="InterPro" id="IPR042099">
    <property type="entry name" value="ANL_N_sf"/>
</dbReference>
<dbReference type="InterPro" id="IPR014043">
    <property type="entry name" value="Acyl_transferase_dom"/>
</dbReference>
<evidence type="ECO:0000256" key="15">
    <source>
        <dbReference type="SAM" id="MobiDB-lite"/>
    </source>
</evidence>
<dbReference type="InterPro" id="IPR036291">
    <property type="entry name" value="NAD(P)-bd_dom_sf"/>
</dbReference>
<dbReference type="SUPFAM" id="SSF50129">
    <property type="entry name" value="GroES-like"/>
    <property type="match status" value="1"/>
</dbReference>
<dbReference type="GO" id="GO:0031177">
    <property type="term" value="F:phosphopantetheine binding"/>
    <property type="evidence" value="ECO:0007669"/>
    <property type="project" value="InterPro"/>
</dbReference>
<dbReference type="SUPFAM" id="SSF53335">
    <property type="entry name" value="S-adenosyl-L-methionine-dependent methyltransferases"/>
    <property type="match status" value="1"/>
</dbReference>
<evidence type="ECO:0000256" key="12">
    <source>
        <dbReference type="ARBA" id="ARBA00031359"/>
    </source>
</evidence>
<dbReference type="InterPro" id="IPR018201">
    <property type="entry name" value="Ketoacyl_synth_AS"/>
</dbReference>